<keyword evidence="3" id="KW-1185">Reference proteome</keyword>
<accession>K6P0R5</accession>
<gene>
    <name evidence="2" type="ORF">ThesuDRAFT_00383</name>
</gene>
<reference evidence="2" key="2">
    <citation type="submission" date="2012-10" db="EMBL/GenBank/DDBJ databases">
        <title>Improved high-quality draft of Thermaerobacter subterraneus C21, DSM 13965.</title>
        <authorList>
            <consortium name="DOE Joint Genome Institute"/>
            <person name="Eisen J."/>
            <person name="Huntemann M."/>
            <person name="Wei C.-L."/>
            <person name="Han J."/>
            <person name="Detter J.C."/>
            <person name="Han C."/>
            <person name="Tapia R."/>
            <person name="Chen A."/>
            <person name="Kyrpides N."/>
            <person name="Mavromatis K."/>
            <person name="Markowitz V."/>
            <person name="Szeto E."/>
            <person name="Ivanova N."/>
            <person name="Mikhailova N."/>
            <person name="Ovchinnikova G."/>
            <person name="Pagani I."/>
            <person name="Pati A."/>
            <person name="Goodwin L."/>
            <person name="Nordberg H.P."/>
            <person name="Cantor M.N."/>
            <person name="Hua S.X."/>
            <person name="Woyke T."/>
            <person name="Eisen J."/>
            <person name="Klenk H.-P."/>
        </authorList>
    </citation>
    <scope>NUCLEOTIDE SEQUENCE [LARGE SCALE GENOMIC DNA]</scope>
    <source>
        <strain evidence="2">DSM 13965</strain>
    </source>
</reference>
<reference evidence="2" key="1">
    <citation type="submission" date="2010-10" db="EMBL/GenBank/DDBJ databases">
        <authorList>
            <consortium name="US DOE Joint Genome Institute (JGI-PGF)"/>
            <person name="Lucas S."/>
            <person name="Copeland A."/>
            <person name="Lapidus A."/>
            <person name="Bruce D."/>
            <person name="Goodwin L."/>
            <person name="Pitluck S."/>
            <person name="Kyrpides N."/>
            <person name="Mavromatis K."/>
            <person name="Detter J.C."/>
            <person name="Han C."/>
            <person name="Land M."/>
            <person name="Hauser L."/>
            <person name="Markowitz V."/>
            <person name="Cheng J.-F."/>
            <person name="Hugenholtz P."/>
            <person name="Woyke T."/>
            <person name="Wu D."/>
            <person name="Pukall R."/>
            <person name="Wahrenburg C."/>
            <person name="Brambilla E."/>
            <person name="Klenk H.-P."/>
            <person name="Eisen J.A."/>
        </authorList>
    </citation>
    <scope>NUCLEOTIDE SEQUENCE [LARGE SCALE GENOMIC DNA]</scope>
    <source>
        <strain evidence="2">DSM 13965</strain>
    </source>
</reference>
<dbReference type="HOGENOM" id="CLU_113752_0_0_9"/>
<dbReference type="EMBL" id="AENY02000002">
    <property type="protein sequence ID" value="EKP94695.1"/>
    <property type="molecule type" value="Genomic_DNA"/>
</dbReference>
<organism evidence="2 3">
    <name type="scientific">Thermaerobacter subterraneus DSM 13965</name>
    <dbReference type="NCBI Taxonomy" id="867903"/>
    <lineage>
        <taxon>Bacteria</taxon>
        <taxon>Bacillati</taxon>
        <taxon>Bacillota</taxon>
        <taxon>Clostridia</taxon>
        <taxon>Eubacteriales</taxon>
        <taxon>Clostridiales Family XVII. Incertae Sedis</taxon>
        <taxon>Thermaerobacter</taxon>
    </lineage>
</organism>
<evidence type="ECO:0000313" key="2">
    <source>
        <dbReference type="EMBL" id="EKP94695.1"/>
    </source>
</evidence>
<dbReference type="Proteomes" id="UP000005710">
    <property type="component" value="Unassembled WGS sequence"/>
</dbReference>
<name>K6P0R5_9FIRM</name>
<sequence>MRWVLLGRFGDTTQQCAVFILGRHDTVAAILEPRARLRPSWDEDAFRAALRQWAGRHFPEVRPVLGLQYPLGPGLYETEWLLYCPLCGAGPFCLPAVAGAAGLAPRTWDDRRLAQELAKRFQHIHRDPEPPGYDPGAGNVEGEAAMRSTVLQGEPAASPPGQAPLSPPQRAGPGPARPRPEDEPCLAPAGRPLRLRLLPATPPRSGARPA</sequence>
<protein>
    <submittedName>
        <fullName evidence="2">Uncharacterized protein</fullName>
    </submittedName>
</protein>
<feature type="region of interest" description="Disordered" evidence="1">
    <location>
        <begin position="149"/>
        <end position="210"/>
    </location>
</feature>
<feature type="compositionally biased region" description="Pro residues" evidence="1">
    <location>
        <begin position="157"/>
        <end position="167"/>
    </location>
</feature>
<dbReference type="AlphaFoldDB" id="K6P0R5"/>
<feature type="compositionally biased region" description="Low complexity" evidence="1">
    <location>
        <begin position="186"/>
        <end position="199"/>
    </location>
</feature>
<comment type="caution">
    <text evidence="2">The sequence shown here is derived from an EMBL/GenBank/DDBJ whole genome shotgun (WGS) entry which is preliminary data.</text>
</comment>
<evidence type="ECO:0000313" key="3">
    <source>
        <dbReference type="Proteomes" id="UP000005710"/>
    </source>
</evidence>
<evidence type="ECO:0000256" key="1">
    <source>
        <dbReference type="SAM" id="MobiDB-lite"/>
    </source>
</evidence>
<proteinExistence type="predicted"/>